<evidence type="ECO:0000313" key="2">
    <source>
        <dbReference type="Proteomes" id="UP000299102"/>
    </source>
</evidence>
<comment type="caution">
    <text evidence="1">The sequence shown here is derived from an EMBL/GenBank/DDBJ whole genome shotgun (WGS) entry which is preliminary data.</text>
</comment>
<dbReference type="AlphaFoldDB" id="A0A4C1VQI6"/>
<dbReference type="EMBL" id="BGZK01000385">
    <property type="protein sequence ID" value="GBP40652.1"/>
    <property type="molecule type" value="Genomic_DNA"/>
</dbReference>
<gene>
    <name evidence="1" type="ORF">EVAR_32695_1</name>
</gene>
<evidence type="ECO:0000313" key="1">
    <source>
        <dbReference type="EMBL" id="GBP40652.1"/>
    </source>
</evidence>
<proteinExistence type="predicted"/>
<sequence length="406" mass="45647">MVKNHTVSVDQFRPFVLYCSLESHQLLIVDIRIDGFTRCAGCSSHRSLSKVLRFPTPFTCKIAEITLDETKKPLIFGEAWTTPLYCFHQTDPLIKYPIPSQEADEALVTLLGLQVLGQSKIGIVVSHCDAAPSPMVMLISIGKGVRRYCRTGIVIEIGIQRKDAIAFSHTRIRDDTNSVSEAVEHDNIAVQCVAYIQHFQSVCAVHDRSVHSKSTGMCAMPYDKYSTELCKSPRASAVHCAILLTKLLQTSQRYLDVVFNFERRYPQQHAMGAKKLAECNFKQFVKLGELRTYKSGRKPMELKPPRKPALRIFFTVAWEYGFLRCVSKIMDSVSMFRLVYCSTSFRGNGRSTTATDAPIPLQFIDGSSICTYALHALHLRGCGHAFRIFHVWTPHALGTPIHGRTV</sequence>
<protein>
    <submittedName>
        <fullName evidence="1">Uncharacterized protein</fullName>
    </submittedName>
</protein>
<dbReference type="Proteomes" id="UP000299102">
    <property type="component" value="Unassembled WGS sequence"/>
</dbReference>
<keyword evidence="2" id="KW-1185">Reference proteome</keyword>
<accession>A0A4C1VQI6</accession>
<name>A0A4C1VQI6_EUMVA</name>
<organism evidence="1 2">
    <name type="scientific">Eumeta variegata</name>
    <name type="common">Bagworm moth</name>
    <name type="synonym">Eumeta japonica</name>
    <dbReference type="NCBI Taxonomy" id="151549"/>
    <lineage>
        <taxon>Eukaryota</taxon>
        <taxon>Metazoa</taxon>
        <taxon>Ecdysozoa</taxon>
        <taxon>Arthropoda</taxon>
        <taxon>Hexapoda</taxon>
        <taxon>Insecta</taxon>
        <taxon>Pterygota</taxon>
        <taxon>Neoptera</taxon>
        <taxon>Endopterygota</taxon>
        <taxon>Lepidoptera</taxon>
        <taxon>Glossata</taxon>
        <taxon>Ditrysia</taxon>
        <taxon>Tineoidea</taxon>
        <taxon>Psychidae</taxon>
        <taxon>Oiketicinae</taxon>
        <taxon>Eumeta</taxon>
    </lineage>
</organism>
<reference evidence="1 2" key="1">
    <citation type="journal article" date="2019" name="Commun. Biol.">
        <title>The bagworm genome reveals a unique fibroin gene that provides high tensile strength.</title>
        <authorList>
            <person name="Kono N."/>
            <person name="Nakamura H."/>
            <person name="Ohtoshi R."/>
            <person name="Tomita M."/>
            <person name="Numata K."/>
            <person name="Arakawa K."/>
        </authorList>
    </citation>
    <scope>NUCLEOTIDE SEQUENCE [LARGE SCALE GENOMIC DNA]</scope>
</reference>